<keyword evidence="1 6" id="KW-1003">Cell membrane</keyword>
<comment type="subcellular location">
    <subcellularLocation>
        <location evidence="6">Cell inner membrane</location>
        <topology evidence="6">Peripheral membrane protein</topology>
    </subcellularLocation>
</comment>
<dbReference type="GO" id="GO:0008417">
    <property type="term" value="F:fucosyltransferase activity"/>
    <property type="evidence" value="ECO:0007669"/>
    <property type="project" value="InterPro"/>
</dbReference>
<evidence type="ECO:0000256" key="4">
    <source>
        <dbReference type="ARBA" id="ARBA00022679"/>
    </source>
</evidence>
<evidence type="ECO:0000256" key="1">
    <source>
        <dbReference type="ARBA" id="ARBA00022475"/>
    </source>
</evidence>
<dbReference type="UniPathway" id="UPA00566"/>
<evidence type="ECO:0000256" key="6">
    <source>
        <dbReference type="HAMAP-Rule" id="MF_01002"/>
    </source>
</evidence>
<keyword evidence="4 6" id="KW-0808">Transferase</keyword>
<keyword evidence="2 6" id="KW-0997">Cell inner membrane</keyword>
<dbReference type="GO" id="GO:0102031">
    <property type="term" value="F:4-acetamido-4,6-dideoxy-D-galactose transferase activity"/>
    <property type="evidence" value="ECO:0007669"/>
    <property type="project" value="UniProtKB-EC"/>
</dbReference>
<proteinExistence type="inferred from homology"/>
<dbReference type="NCBIfam" id="NF002753">
    <property type="entry name" value="PRK02797.1-2"/>
    <property type="match status" value="1"/>
</dbReference>
<keyword evidence="3 6" id="KW-0328">Glycosyltransferase</keyword>
<comment type="similarity">
    <text evidence="6">Belongs to the glycosyltransferase 56 family.</text>
</comment>
<gene>
    <name evidence="6" type="primary">wecF</name>
    <name evidence="6" type="synonym">rffT</name>
    <name evidence="7" type="ORF">SAMN02982996_03227</name>
</gene>
<evidence type="ECO:0000256" key="5">
    <source>
        <dbReference type="ARBA" id="ARBA00023136"/>
    </source>
</evidence>
<dbReference type="RefSeq" id="WP_074729382.1">
    <property type="nucleotide sequence ID" value="NZ_FNQS01000015.1"/>
</dbReference>
<reference evidence="7 8" key="1">
    <citation type="submission" date="2016-10" db="EMBL/GenBank/DDBJ databases">
        <authorList>
            <person name="de Groot N.N."/>
        </authorList>
    </citation>
    <scope>NUCLEOTIDE SEQUENCE [LARGE SCALE GENOMIC DNA]</scope>
    <source>
        <strain evidence="7 8">ATCC 29281</strain>
    </source>
</reference>
<dbReference type="GO" id="GO:0009246">
    <property type="term" value="P:enterobacterial common antigen biosynthetic process"/>
    <property type="evidence" value="ECO:0007669"/>
    <property type="project" value="UniProtKB-UniRule"/>
</dbReference>
<dbReference type="EC" id="2.4.1.325" evidence="6"/>
<comment type="catalytic activity">
    <reaction evidence="6">
        <text>beta-D-ManNAcA-(1-&gt;4)-alpha-D-GlcNAc-di-trans,octa-cis-undecaprenyl diphosphate + dTDP-4-acetamido-4,6-dideoxy-alpha-D-galactose = alpha-D-FucNAc4-(1-&gt;4)-beta-D-ManNAcA-(1-&gt;4)-D-GlcNAc-undecaprenyl diphosphate + dTDP + H(+)</text>
        <dbReference type="Rhea" id="RHEA:28759"/>
        <dbReference type="ChEBI" id="CHEBI:15378"/>
        <dbReference type="ChEBI" id="CHEBI:58369"/>
        <dbReference type="ChEBI" id="CHEBI:61495"/>
        <dbReference type="ChEBI" id="CHEBI:61496"/>
        <dbReference type="ChEBI" id="CHEBI:68493"/>
        <dbReference type="EC" id="2.4.1.325"/>
    </reaction>
</comment>
<dbReference type="GeneID" id="97766059"/>
<evidence type="ECO:0000313" key="8">
    <source>
        <dbReference type="Proteomes" id="UP000187280"/>
    </source>
</evidence>
<protein>
    <recommendedName>
        <fullName evidence="6">TDP-N-acetylfucosamine:lipid II N-acetylfucosaminyltransferase</fullName>
        <ecNumber evidence="6">2.4.1.325</ecNumber>
    </recommendedName>
    <alternativeName>
        <fullName evidence="6">4-alpha-L-fucosyltransferase</fullName>
    </alternativeName>
    <alternativeName>
        <fullName evidence="6">TDP-Fuc4NAc:lipid II Fuc4NAc transferase</fullName>
        <shortName evidence="6">Fuc4NAc transferase</shortName>
    </alternativeName>
</protein>
<evidence type="ECO:0000256" key="3">
    <source>
        <dbReference type="ARBA" id="ARBA00022676"/>
    </source>
</evidence>
<dbReference type="HAMAP" id="MF_01002">
    <property type="entry name" value="WecF_RffT"/>
    <property type="match status" value="1"/>
</dbReference>
<sequence>MTPLIHVLGADIPHHNQTVLRFFNDVLAPTLPAEQVRRFMVVAPEKAAWLQNLPALAVDCYPDKRALAKALVAQARARRDTRFFFHGQFNPWLWLALLTGGIRPAQVYWHIWGADLYETASGMASRLFYLMRRRAQGRIGRVFATRGDLNYFAQRQPQIPAQLLYFPTRMDPTLAASSDLKGQAGPMTILVGNSGDKTNRHIEALRAIHEQFGERARVIVPMGYPENNDDYIAQVQQVGDTLFGVKRFQLLRQKMAFDDYLGMLRRCDLGYFIFDRQQGIGTLCLLIQFGVPFVISRHNPFWQDLQEQHLPVLFYGEPLDEADVLEAQRALARVDKRHIAFFNPNYIHGWRQALALAAGEPV</sequence>
<dbReference type="InterPro" id="IPR009993">
    <property type="entry name" value="WecF"/>
</dbReference>
<comment type="function">
    <text evidence="6">Catalyzes the synthesis of Und-PP-GlcNAc-ManNAcA-Fuc4NAc (Lipid III), the third lipid-linked intermediate involved in ECA synthesis.</text>
</comment>
<dbReference type="eggNOG" id="COG0554">
    <property type="taxonomic scope" value="Bacteria"/>
</dbReference>
<evidence type="ECO:0000256" key="2">
    <source>
        <dbReference type="ARBA" id="ARBA00022519"/>
    </source>
</evidence>
<name>A0A1H4FT34_9GAMM</name>
<accession>A0A1H4FT34</accession>
<organism evidence="7 8">
    <name type="scientific">Lonsdalea quercina</name>
    <dbReference type="NCBI Taxonomy" id="71657"/>
    <lineage>
        <taxon>Bacteria</taxon>
        <taxon>Pseudomonadati</taxon>
        <taxon>Pseudomonadota</taxon>
        <taxon>Gammaproteobacteria</taxon>
        <taxon>Enterobacterales</taxon>
        <taxon>Pectobacteriaceae</taxon>
        <taxon>Lonsdalea</taxon>
    </lineage>
</organism>
<dbReference type="EMBL" id="FNQS01000015">
    <property type="protein sequence ID" value="SEB00486.1"/>
    <property type="molecule type" value="Genomic_DNA"/>
</dbReference>
<keyword evidence="5 6" id="KW-0472">Membrane</keyword>
<dbReference type="GO" id="GO:0005886">
    <property type="term" value="C:plasma membrane"/>
    <property type="evidence" value="ECO:0007669"/>
    <property type="project" value="UniProtKB-SubCell"/>
</dbReference>
<dbReference type="Pfam" id="PF07429">
    <property type="entry name" value="Glyco_transf_56"/>
    <property type="match status" value="1"/>
</dbReference>
<dbReference type="STRING" id="71657.SAMN02982996_03227"/>
<dbReference type="AlphaFoldDB" id="A0A1H4FT34"/>
<comment type="pathway">
    <text evidence="6">Bacterial outer membrane biogenesis; enterobacterial common antigen biosynthesis.</text>
</comment>
<evidence type="ECO:0000313" key="7">
    <source>
        <dbReference type="EMBL" id="SEB00486.1"/>
    </source>
</evidence>
<dbReference type="Proteomes" id="UP000187280">
    <property type="component" value="Unassembled WGS sequence"/>
</dbReference>
<keyword evidence="8" id="KW-1185">Reference proteome</keyword>